<dbReference type="PANTHER" id="PTHR11527">
    <property type="entry name" value="HEAT-SHOCK PROTEIN 20 FAMILY MEMBER"/>
    <property type="match status" value="1"/>
</dbReference>
<organism evidence="4 5">
    <name type="scientific">Candidatus Komeilibacteria bacterium RIFCSPHIGHO2_01_FULL_52_14</name>
    <dbReference type="NCBI Taxonomy" id="1798549"/>
    <lineage>
        <taxon>Bacteria</taxon>
        <taxon>Candidatus Komeiliibacteriota</taxon>
    </lineage>
</organism>
<protein>
    <recommendedName>
        <fullName evidence="3">SHSP domain-containing protein</fullName>
    </recommendedName>
</protein>
<comment type="similarity">
    <text evidence="1 2">Belongs to the small heat shock protein (HSP20) family.</text>
</comment>
<dbReference type="Gene3D" id="2.60.40.790">
    <property type="match status" value="1"/>
</dbReference>
<dbReference type="EMBL" id="MHKK01000037">
    <property type="protein sequence ID" value="OGY89305.1"/>
    <property type="molecule type" value="Genomic_DNA"/>
</dbReference>
<accession>A0A1G2BJP8</accession>
<comment type="caution">
    <text evidence="4">The sequence shown here is derived from an EMBL/GenBank/DDBJ whole genome shotgun (WGS) entry which is preliminary data.</text>
</comment>
<evidence type="ECO:0000256" key="1">
    <source>
        <dbReference type="PROSITE-ProRule" id="PRU00285"/>
    </source>
</evidence>
<feature type="domain" description="SHSP" evidence="3">
    <location>
        <begin position="25"/>
        <end position="137"/>
    </location>
</feature>
<gene>
    <name evidence="4" type="ORF">A2677_03730</name>
</gene>
<evidence type="ECO:0000256" key="2">
    <source>
        <dbReference type="RuleBase" id="RU003616"/>
    </source>
</evidence>
<dbReference type="PROSITE" id="PS01031">
    <property type="entry name" value="SHSP"/>
    <property type="match status" value="1"/>
</dbReference>
<sequence length="138" mass="15623">MSLIKWTPLYEPFLDMEKAFNEMGMLQAASLPPIDLYEKGDQLIVDVALAGIDPSQVKINIEDNVLNIEGSVEKKSEVDETNYYRKEVRSGSFHRVIALPTAVNGSEAKAEYDKGILRIRMPKKEEVKPKKIDITIKK</sequence>
<proteinExistence type="inferred from homology"/>
<reference evidence="4 5" key="1">
    <citation type="journal article" date="2016" name="Nat. Commun.">
        <title>Thousands of microbial genomes shed light on interconnected biogeochemical processes in an aquifer system.</title>
        <authorList>
            <person name="Anantharaman K."/>
            <person name="Brown C.T."/>
            <person name="Hug L.A."/>
            <person name="Sharon I."/>
            <person name="Castelle C.J."/>
            <person name="Probst A.J."/>
            <person name="Thomas B.C."/>
            <person name="Singh A."/>
            <person name="Wilkins M.J."/>
            <person name="Karaoz U."/>
            <person name="Brodie E.L."/>
            <person name="Williams K.H."/>
            <person name="Hubbard S.S."/>
            <person name="Banfield J.F."/>
        </authorList>
    </citation>
    <scope>NUCLEOTIDE SEQUENCE [LARGE SCALE GENOMIC DNA]</scope>
</reference>
<evidence type="ECO:0000313" key="4">
    <source>
        <dbReference type="EMBL" id="OGY89305.1"/>
    </source>
</evidence>
<dbReference type="InterPro" id="IPR008978">
    <property type="entry name" value="HSP20-like_chaperone"/>
</dbReference>
<dbReference type="InterPro" id="IPR031107">
    <property type="entry name" value="Small_HSP"/>
</dbReference>
<dbReference type="Proteomes" id="UP000177817">
    <property type="component" value="Unassembled WGS sequence"/>
</dbReference>
<evidence type="ECO:0000313" key="5">
    <source>
        <dbReference type="Proteomes" id="UP000177817"/>
    </source>
</evidence>
<name>A0A1G2BJP8_9BACT</name>
<dbReference type="SUPFAM" id="SSF49764">
    <property type="entry name" value="HSP20-like chaperones"/>
    <property type="match status" value="1"/>
</dbReference>
<dbReference type="CDD" id="cd06464">
    <property type="entry name" value="ACD_sHsps-like"/>
    <property type="match status" value="1"/>
</dbReference>
<dbReference type="Pfam" id="PF00011">
    <property type="entry name" value="HSP20"/>
    <property type="match status" value="1"/>
</dbReference>
<dbReference type="AlphaFoldDB" id="A0A1G2BJP8"/>
<dbReference type="InterPro" id="IPR002068">
    <property type="entry name" value="A-crystallin/Hsp20_dom"/>
</dbReference>
<evidence type="ECO:0000259" key="3">
    <source>
        <dbReference type="PROSITE" id="PS01031"/>
    </source>
</evidence>